<dbReference type="AlphaFoldDB" id="F1YE28"/>
<evidence type="ECO:0000313" key="2">
    <source>
        <dbReference type="Proteomes" id="UP000035065"/>
    </source>
</evidence>
<gene>
    <name evidence="1" type="ORF">SCNU_02050</name>
</gene>
<keyword evidence="2" id="KW-1185">Reference proteome</keyword>
<reference evidence="1 2" key="1">
    <citation type="journal article" date="2011" name="J. Bacteriol.">
        <title>Draft Genome Sequence of Gordonia neofelifaecis NRRL B-59395, a Cholesterol-Degrading Actinomycete.</title>
        <authorList>
            <person name="Ge F."/>
            <person name="Li W."/>
            <person name="Chen G."/>
            <person name="Liu Y."/>
            <person name="Zhang G."/>
            <person name="Yong B."/>
            <person name="Wang Q."/>
            <person name="Wang N."/>
            <person name="Huang Z."/>
            <person name="Li W."/>
            <person name="Wang J."/>
            <person name="Wu C."/>
            <person name="Xie Q."/>
            <person name="Liu G."/>
        </authorList>
    </citation>
    <scope>NUCLEOTIDE SEQUENCE [LARGE SCALE GENOMIC DNA]</scope>
    <source>
        <strain evidence="1 2">NRRL B-59395</strain>
    </source>
</reference>
<comment type="caution">
    <text evidence="1">The sequence shown here is derived from an EMBL/GenBank/DDBJ whole genome shotgun (WGS) entry which is preliminary data.</text>
</comment>
<dbReference type="Pfam" id="PF14081">
    <property type="entry name" value="DUF4262"/>
    <property type="match status" value="1"/>
</dbReference>
<dbReference type="eggNOG" id="ENOG50334T2">
    <property type="taxonomic scope" value="Bacteria"/>
</dbReference>
<dbReference type="InterPro" id="IPR025358">
    <property type="entry name" value="DUF4262"/>
</dbReference>
<proteinExistence type="predicted"/>
<name>F1YE28_9ACTN</name>
<accession>F1YE28</accession>
<dbReference type="EMBL" id="AEUD01000001">
    <property type="protein sequence ID" value="EGD57118.1"/>
    <property type="molecule type" value="Genomic_DNA"/>
</dbReference>
<dbReference type="STRING" id="644548.SCNU_02050"/>
<sequence>MIDRRSTVISVRGEQGSAIVNVHDRQGGVMCEFDPRCSGPDHLVDDALALIADGRWAITGVLGDAARSPMTYTTGLTEHGRPELVMTGLPPDLAGVLLEHAARSVIADRSFGPGSDVPARLRRPVRFRAVDVIDSEPMRLTRIVYGRQFDAVQLVWPDDDGRYPWQPGYSIPTQVQPLLGVPVAEAA</sequence>
<evidence type="ECO:0000313" key="1">
    <source>
        <dbReference type="EMBL" id="EGD57118.1"/>
    </source>
</evidence>
<organism evidence="1 2">
    <name type="scientific">Gordonia neofelifaecis NRRL B-59395</name>
    <dbReference type="NCBI Taxonomy" id="644548"/>
    <lineage>
        <taxon>Bacteria</taxon>
        <taxon>Bacillati</taxon>
        <taxon>Actinomycetota</taxon>
        <taxon>Actinomycetes</taxon>
        <taxon>Mycobacteriales</taxon>
        <taxon>Gordoniaceae</taxon>
        <taxon>Gordonia</taxon>
    </lineage>
</organism>
<dbReference type="Proteomes" id="UP000035065">
    <property type="component" value="Unassembled WGS sequence"/>
</dbReference>
<protein>
    <recommendedName>
        <fullName evidence="3">DUF4262 domain-containing protein</fullName>
    </recommendedName>
</protein>
<evidence type="ECO:0008006" key="3">
    <source>
        <dbReference type="Google" id="ProtNLM"/>
    </source>
</evidence>